<dbReference type="Proteomes" id="UP001165121">
    <property type="component" value="Unassembled WGS sequence"/>
</dbReference>
<reference evidence="1" key="1">
    <citation type="submission" date="2023-04" db="EMBL/GenBank/DDBJ databases">
        <title>Phytophthora fragariaefolia NBRC 109709.</title>
        <authorList>
            <person name="Ichikawa N."/>
            <person name="Sato H."/>
            <person name="Tonouchi N."/>
        </authorList>
    </citation>
    <scope>NUCLEOTIDE SEQUENCE</scope>
    <source>
        <strain evidence="1">NBRC 109709</strain>
    </source>
</reference>
<evidence type="ECO:0000313" key="1">
    <source>
        <dbReference type="EMBL" id="GMF26701.1"/>
    </source>
</evidence>
<protein>
    <submittedName>
        <fullName evidence="1">Unnamed protein product</fullName>
    </submittedName>
</protein>
<accession>A0A9W6U5F7</accession>
<comment type="caution">
    <text evidence="1">The sequence shown here is derived from an EMBL/GenBank/DDBJ whole genome shotgun (WGS) entry which is preliminary data.</text>
</comment>
<dbReference type="EMBL" id="BSXT01000409">
    <property type="protein sequence ID" value="GMF26701.1"/>
    <property type="molecule type" value="Genomic_DNA"/>
</dbReference>
<gene>
    <name evidence="1" type="ORF">Pfra01_000511600</name>
</gene>
<name>A0A9W6U5F7_9STRA</name>
<keyword evidence="2" id="KW-1185">Reference proteome</keyword>
<proteinExistence type="predicted"/>
<sequence>MVNLVTQHQYSTTLSENEAFAFGFSRDSGGRPVIGEGTDDDPCMITVSTKSMMRDADHPSDSYVFHMDATFKLNTVLSTLYLLAEFLTKLVISIPLHSLLLLRELLFNMNKLYYRFLLCSRRCRSVPSHKTFHG</sequence>
<organism evidence="1 2">
    <name type="scientific">Phytophthora fragariaefolia</name>
    <dbReference type="NCBI Taxonomy" id="1490495"/>
    <lineage>
        <taxon>Eukaryota</taxon>
        <taxon>Sar</taxon>
        <taxon>Stramenopiles</taxon>
        <taxon>Oomycota</taxon>
        <taxon>Peronosporomycetes</taxon>
        <taxon>Peronosporales</taxon>
        <taxon>Peronosporaceae</taxon>
        <taxon>Phytophthora</taxon>
    </lineage>
</organism>
<dbReference type="AlphaFoldDB" id="A0A9W6U5F7"/>
<evidence type="ECO:0000313" key="2">
    <source>
        <dbReference type="Proteomes" id="UP001165121"/>
    </source>
</evidence>
<dbReference type="OrthoDB" id="119028at2759"/>